<dbReference type="PROSITE" id="PS50048">
    <property type="entry name" value="ZN2_CY6_FUNGAL_2"/>
    <property type="match status" value="1"/>
</dbReference>
<feature type="compositionally biased region" description="Low complexity" evidence="1">
    <location>
        <begin position="409"/>
        <end position="420"/>
    </location>
</feature>
<evidence type="ECO:0000313" key="3">
    <source>
        <dbReference type="EMBL" id="GAO50651.1"/>
    </source>
</evidence>
<dbReference type="AlphaFoldDB" id="A0A0E9NLU1"/>
<dbReference type="InterPro" id="IPR001138">
    <property type="entry name" value="Zn2Cys6_DnaBD"/>
</dbReference>
<feature type="region of interest" description="Disordered" evidence="1">
    <location>
        <begin position="92"/>
        <end position="166"/>
    </location>
</feature>
<feature type="region of interest" description="Disordered" evidence="1">
    <location>
        <begin position="604"/>
        <end position="637"/>
    </location>
</feature>
<feature type="region of interest" description="Disordered" evidence="1">
    <location>
        <begin position="505"/>
        <end position="537"/>
    </location>
</feature>
<dbReference type="EMBL" id="BACD03000035">
    <property type="protein sequence ID" value="GAO50651.1"/>
    <property type="molecule type" value="Genomic_DNA"/>
</dbReference>
<organism evidence="3 4">
    <name type="scientific">Saitoella complicata (strain BCRC 22490 / CBS 7301 / JCM 7358 / NBRC 10748 / NRRL Y-17804)</name>
    <dbReference type="NCBI Taxonomy" id="698492"/>
    <lineage>
        <taxon>Eukaryota</taxon>
        <taxon>Fungi</taxon>
        <taxon>Dikarya</taxon>
        <taxon>Ascomycota</taxon>
        <taxon>Taphrinomycotina</taxon>
        <taxon>Taphrinomycotina incertae sedis</taxon>
        <taxon>Saitoella</taxon>
    </lineage>
</organism>
<feature type="compositionally biased region" description="Polar residues" evidence="1">
    <location>
        <begin position="508"/>
        <end position="517"/>
    </location>
</feature>
<dbReference type="SUPFAM" id="SSF57701">
    <property type="entry name" value="Zn2/Cys6 DNA-binding domain"/>
    <property type="match status" value="1"/>
</dbReference>
<feature type="compositionally biased region" description="Low complexity" evidence="1">
    <location>
        <begin position="234"/>
        <end position="264"/>
    </location>
</feature>
<keyword evidence="4" id="KW-1185">Reference proteome</keyword>
<dbReference type="Gene3D" id="4.10.240.10">
    <property type="entry name" value="Zn(2)-C6 fungal-type DNA-binding domain"/>
    <property type="match status" value="1"/>
</dbReference>
<feature type="compositionally biased region" description="Polar residues" evidence="1">
    <location>
        <begin position="121"/>
        <end position="144"/>
    </location>
</feature>
<comment type="caution">
    <text evidence="3">The sequence shown here is derived from an EMBL/GenBank/DDBJ whole genome shotgun (WGS) entry which is preliminary data.</text>
</comment>
<feature type="compositionally biased region" description="Low complexity" evidence="1">
    <location>
        <begin position="109"/>
        <end position="120"/>
    </location>
</feature>
<reference evidence="3 4" key="2">
    <citation type="journal article" date="2014" name="J. Gen. Appl. Microbiol.">
        <title>The early diverging ascomycetous budding yeast Saitoella complicata has three histone deacetylases belonging to the Clr6, Hos2, and Rpd3 lineages.</title>
        <authorList>
            <person name="Nishida H."/>
            <person name="Matsumoto T."/>
            <person name="Kondo S."/>
            <person name="Hamamoto M."/>
            <person name="Yoshikawa H."/>
        </authorList>
    </citation>
    <scope>NUCLEOTIDE SEQUENCE [LARGE SCALE GENOMIC DNA]</scope>
    <source>
        <strain evidence="3 4">NRRL Y-17804</strain>
    </source>
</reference>
<evidence type="ECO:0000256" key="1">
    <source>
        <dbReference type="SAM" id="MobiDB-lite"/>
    </source>
</evidence>
<dbReference type="RefSeq" id="XP_019022844.1">
    <property type="nucleotide sequence ID" value="XM_019166254.1"/>
</dbReference>
<name>A0A0E9NLU1_SAICN</name>
<reference evidence="3 4" key="1">
    <citation type="journal article" date="2011" name="J. Gen. Appl. Microbiol.">
        <title>Draft genome sequencing of the enigmatic yeast Saitoella complicata.</title>
        <authorList>
            <person name="Nishida H."/>
            <person name="Hamamoto M."/>
            <person name="Sugiyama J."/>
        </authorList>
    </citation>
    <scope>NUCLEOTIDE SEQUENCE [LARGE SCALE GENOMIC DNA]</scope>
    <source>
        <strain evidence="3 4">NRRL Y-17804</strain>
    </source>
</reference>
<sequence>MPPRLEDGCESNVHMAGAAGLDPHTTHDSTVAIENTVPHGHRLGTGTGQVSSATTGLTGTCIYSLESPALSTSNSSRADGHFVNTMGDIAYATNAPTRDRKSGSQPSRTSTSATTTTTTTVIAMNETSDASTSAHTVPPTTTDEQGFDGNDFVHQDNPDNATPRRRNNTACFRCRRRKIRCSFADPANANNPNINETRCFNCLTGNHICSFADRPTGQPRRRSSNGNSRQDPPGGTSNNNYHGHHGTSNSSTGNGSGSGTTTYNNGAIGTVWQAVPALPPRASSQQDPNYTSPTSPTFSNYTHTHTNSTSWHPISATPHGNTFWTRPLGRTTSTPGPPNTGVFAGNTTTTPRPSSYPEARHQHRRRTSSFRGLNNSTSSRPRSPPKTKPSAGPISVTTTSSIPVAQPVMSSPTTTMSSIPGPGPMPGAWWTPPNPSTMPPEMLGTTDLDALTGMRLVSITSHLAQTTAMGNVAPGLSSWGGFCQGQAPAMVEHGTTNPTMTAGGHCQGTPQDPSSGKVTERPMLGHRRGSGFGSRRATMPADGYTTSGSGSNTATYGQGQGQGSGAGVGVGIATSTGWQYYPQGHPYGPTPATGQHVYNIPTSTQHPSAPSPYNHTMSESSNSYSSLQTTPSVGNTQTQPVFASHMESQDSDLDGDSRAHLDELGRPEELDMLAHGNGWIMRST</sequence>
<feature type="compositionally biased region" description="Polar residues" evidence="1">
    <location>
        <begin position="318"/>
        <end position="334"/>
    </location>
</feature>
<gene>
    <name evidence="3" type="ORF">G7K_4774-t1</name>
</gene>
<protein>
    <recommendedName>
        <fullName evidence="2">Zn(2)-C6 fungal-type domain-containing protein</fullName>
    </recommendedName>
</protein>
<dbReference type="GO" id="GO:0000981">
    <property type="term" value="F:DNA-binding transcription factor activity, RNA polymerase II-specific"/>
    <property type="evidence" value="ECO:0007669"/>
    <property type="project" value="InterPro"/>
</dbReference>
<dbReference type="Pfam" id="PF00172">
    <property type="entry name" value="Zn_clus"/>
    <property type="match status" value="1"/>
</dbReference>
<feature type="region of interest" description="Disordered" evidence="1">
    <location>
        <begin position="279"/>
        <end position="436"/>
    </location>
</feature>
<feature type="region of interest" description="Disordered" evidence="1">
    <location>
        <begin position="212"/>
        <end position="264"/>
    </location>
</feature>
<dbReference type="SMART" id="SM00066">
    <property type="entry name" value="GAL4"/>
    <property type="match status" value="1"/>
</dbReference>
<evidence type="ECO:0000259" key="2">
    <source>
        <dbReference type="PROSITE" id="PS50048"/>
    </source>
</evidence>
<feature type="domain" description="Zn(2)-C6 fungal-type" evidence="2">
    <location>
        <begin position="170"/>
        <end position="211"/>
    </location>
</feature>
<reference evidence="3 4" key="3">
    <citation type="journal article" date="2015" name="Genome Announc.">
        <title>Draft Genome Sequence of the Archiascomycetous Yeast Saitoella complicata.</title>
        <authorList>
            <person name="Yamauchi K."/>
            <person name="Kondo S."/>
            <person name="Hamamoto M."/>
            <person name="Takahashi Y."/>
            <person name="Ogura Y."/>
            <person name="Hayashi T."/>
            <person name="Nishida H."/>
        </authorList>
    </citation>
    <scope>NUCLEOTIDE SEQUENCE [LARGE SCALE GENOMIC DNA]</scope>
    <source>
        <strain evidence="3 4">NRRL Y-17804</strain>
    </source>
</reference>
<feature type="compositionally biased region" description="Low complexity" evidence="1">
    <location>
        <begin position="297"/>
        <end position="312"/>
    </location>
</feature>
<dbReference type="GO" id="GO:0008270">
    <property type="term" value="F:zinc ion binding"/>
    <property type="evidence" value="ECO:0007669"/>
    <property type="project" value="InterPro"/>
</dbReference>
<evidence type="ECO:0000313" key="4">
    <source>
        <dbReference type="Proteomes" id="UP000033140"/>
    </source>
</evidence>
<feature type="compositionally biased region" description="Polar residues" evidence="1">
    <location>
        <begin position="282"/>
        <end position="296"/>
    </location>
</feature>
<dbReference type="CDD" id="cd00067">
    <property type="entry name" value="GAL4"/>
    <property type="match status" value="1"/>
</dbReference>
<proteinExistence type="predicted"/>
<accession>A0A0E9NLU1</accession>
<dbReference type="Proteomes" id="UP000033140">
    <property type="component" value="Unassembled WGS sequence"/>
</dbReference>
<dbReference type="InterPro" id="IPR036864">
    <property type="entry name" value="Zn2-C6_fun-type_DNA-bd_sf"/>
</dbReference>